<dbReference type="GO" id="GO:0030170">
    <property type="term" value="F:pyridoxal phosphate binding"/>
    <property type="evidence" value="ECO:0007669"/>
    <property type="project" value="UniProtKB-UniRule"/>
</dbReference>
<dbReference type="InterPro" id="IPR019798">
    <property type="entry name" value="Ser_HO-MeTrfase_PLP_BS"/>
</dbReference>
<evidence type="ECO:0000256" key="1">
    <source>
        <dbReference type="ARBA" id="ARBA00001933"/>
    </source>
</evidence>
<accession>A0A1G2RSY8</accession>
<dbReference type="GO" id="GO:0019264">
    <property type="term" value="P:glycine biosynthetic process from serine"/>
    <property type="evidence" value="ECO:0007669"/>
    <property type="project" value="UniProtKB-UniRule"/>
</dbReference>
<dbReference type="GO" id="GO:0035999">
    <property type="term" value="P:tetrahydrofolate interconversion"/>
    <property type="evidence" value="ECO:0007669"/>
    <property type="project" value="UniProtKB-UniRule"/>
</dbReference>
<evidence type="ECO:0000256" key="2">
    <source>
        <dbReference type="ARBA" id="ARBA00004496"/>
    </source>
</evidence>
<dbReference type="AlphaFoldDB" id="A0A1G2RSY8"/>
<sequence>MAKDFEVSHFIREEEKRQQATLDLIPSENIVSREVLTALGSVLTNKYSEGYAGKRYYAGNAVVDDVERLAIERARKVFHLGPQWHVNVQPYSGSPANLAVYMALLVPGEKVMGMSLPFGGHLTHGWKVSATGKLYTPVQYTVGRDGLLDFGAIRRTARKEKPKMIIAGATAYSRIIDFKKFAAISREVGAYLMVDMAHIAGLVAGSAHPSPFPYADVVTTTTHKTLRGPRGAIIFANKNSRIAKKNNIDIASAIDKAVFPGLQGGPHDNQTAAIAVALGEAMRPEFKRYARQIVKNARALARELKRLGFDIISGGTDNHLMLVDVTKFGISGREAQDRLENIGIVVNRNTIPYDTRSPFDPSGIRIGTPAITSRGMKEREMKEIASIIFGAFGAAKPKGLARRVRALTRRFPIHR</sequence>
<dbReference type="InterPro" id="IPR039429">
    <property type="entry name" value="SHMT-like_dom"/>
</dbReference>
<evidence type="ECO:0000313" key="13">
    <source>
        <dbReference type="Proteomes" id="UP000177081"/>
    </source>
</evidence>
<comment type="pathway">
    <text evidence="9">Amino-acid biosynthesis; glycine biosynthesis; glycine from L-serine: step 1/1.</text>
</comment>
<dbReference type="HAMAP" id="MF_00051">
    <property type="entry name" value="SHMT"/>
    <property type="match status" value="1"/>
</dbReference>
<dbReference type="UniPathway" id="UPA00288">
    <property type="reaction ID" value="UER01023"/>
</dbReference>
<comment type="subunit">
    <text evidence="4 9">Homodimer.</text>
</comment>
<evidence type="ECO:0000256" key="10">
    <source>
        <dbReference type="PIRSR" id="PIRSR000412-50"/>
    </source>
</evidence>
<dbReference type="PROSITE" id="PS00096">
    <property type="entry name" value="SHMT"/>
    <property type="match status" value="1"/>
</dbReference>
<evidence type="ECO:0000256" key="8">
    <source>
        <dbReference type="ARBA" id="ARBA00022898"/>
    </source>
</evidence>
<comment type="pathway">
    <text evidence="9">One-carbon metabolism; tetrahydrofolate interconversion.</text>
</comment>
<dbReference type="GO" id="GO:0005829">
    <property type="term" value="C:cytosol"/>
    <property type="evidence" value="ECO:0007669"/>
    <property type="project" value="TreeGrafter"/>
</dbReference>
<keyword evidence="12" id="KW-0489">Methyltransferase</keyword>
<proteinExistence type="inferred from homology"/>
<dbReference type="PIRSF" id="PIRSF000412">
    <property type="entry name" value="SHMT"/>
    <property type="match status" value="1"/>
</dbReference>
<evidence type="ECO:0000256" key="7">
    <source>
        <dbReference type="ARBA" id="ARBA00022679"/>
    </source>
</evidence>
<dbReference type="GO" id="GO:0008168">
    <property type="term" value="F:methyltransferase activity"/>
    <property type="evidence" value="ECO:0007669"/>
    <property type="project" value="UniProtKB-KW"/>
</dbReference>
<comment type="caution">
    <text evidence="9">Lacks conserved residue(s) required for the propagation of feature annotation.</text>
</comment>
<dbReference type="SUPFAM" id="SSF53383">
    <property type="entry name" value="PLP-dependent transferases"/>
    <property type="match status" value="1"/>
</dbReference>
<feature type="domain" description="Serine hydroxymethyltransferase-like" evidence="11">
    <location>
        <begin position="3"/>
        <end position="388"/>
    </location>
</feature>
<name>A0A1G2RSY8_9BACT</name>
<dbReference type="NCBIfam" id="NF000586">
    <property type="entry name" value="PRK00011.1"/>
    <property type="match status" value="1"/>
</dbReference>
<dbReference type="EMBL" id="MHUI01000001">
    <property type="protein sequence ID" value="OHA75960.1"/>
    <property type="molecule type" value="Genomic_DNA"/>
</dbReference>
<gene>
    <name evidence="9 12" type="primary">glyA</name>
    <name evidence="12" type="ORF">A3A32_02675</name>
</gene>
<dbReference type="Gene3D" id="3.40.640.10">
    <property type="entry name" value="Type I PLP-dependent aspartate aminotransferase-like (Major domain)"/>
    <property type="match status" value="1"/>
</dbReference>
<keyword evidence="6 9" id="KW-0554">One-carbon metabolism</keyword>
<keyword evidence="7 9" id="KW-0808">Transferase</keyword>
<keyword evidence="8 9" id="KW-0663">Pyridoxal phosphate</keyword>
<comment type="cofactor">
    <cofactor evidence="1 9 10">
        <name>pyridoxal 5'-phosphate</name>
        <dbReference type="ChEBI" id="CHEBI:597326"/>
    </cofactor>
</comment>
<comment type="subcellular location">
    <subcellularLocation>
        <location evidence="2 9">Cytoplasm</location>
    </subcellularLocation>
</comment>
<dbReference type="PANTHER" id="PTHR11680:SF35">
    <property type="entry name" value="SERINE HYDROXYMETHYLTRANSFERASE 1"/>
    <property type="match status" value="1"/>
</dbReference>
<keyword evidence="5 9" id="KW-0963">Cytoplasm</keyword>
<keyword evidence="9" id="KW-0028">Amino-acid biosynthesis</keyword>
<dbReference type="UniPathway" id="UPA00193"/>
<dbReference type="InterPro" id="IPR015422">
    <property type="entry name" value="PyrdxlP-dep_Trfase_small"/>
</dbReference>
<dbReference type="PANTHER" id="PTHR11680">
    <property type="entry name" value="SERINE HYDROXYMETHYLTRANSFERASE"/>
    <property type="match status" value="1"/>
</dbReference>
<dbReference type="Proteomes" id="UP000177081">
    <property type="component" value="Unassembled WGS sequence"/>
</dbReference>
<comment type="similarity">
    <text evidence="3 9">Belongs to the SHMT family.</text>
</comment>
<dbReference type="GO" id="GO:0004372">
    <property type="term" value="F:glycine hydroxymethyltransferase activity"/>
    <property type="evidence" value="ECO:0007669"/>
    <property type="project" value="UniProtKB-UniRule"/>
</dbReference>
<feature type="modified residue" description="N6-(pyridoxal phosphate)lysine" evidence="9 10">
    <location>
        <position position="224"/>
    </location>
</feature>
<evidence type="ECO:0000256" key="5">
    <source>
        <dbReference type="ARBA" id="ARBA00022490"/>
    </source>
</evidence>
<dbReference type="InterPro" id="IPR015424">
    <property type="entry name" value="PyrdxlP-dep_Trfase"/>
</dbReference>
<comment type="catalytic activity">
    <reaction evidence="9">
        <text>(6R)-5,10-methylene-5,6,7,8-tetrahydrofolate + glycine + H2O = (6S)-5,6,7,8-tetrahydrofolate + L-serine</text>
        <dbReference type="Rhea" id="RHEA:15481"/>
        <dbReference type="ChEBI" id="CHEBI:15377"/>
        <dbReference type="ChEBI" id="CHEBI:15636"/>
        <dbReference type="ChEBI" id="CHEBI:33384"/>
        <dbReference type="ChEBI" id="CHEBI:57305"/>
        <dbReference type="ChEBI" id="CHEBI:57453"/>
        <dbReference type="EC" id="2.1.2.1"/>
    </reaction>
</comment>
<dbReference type="Pfam" id="PF00464">
    <property type="entry name" value="SHMT"/>
    <property type="match status" value="1"/>
</dbReference>
<evidence type="ECO:0000256" key="9">
    <source>
        <dbReference type="HAMAP-Rule" id="MF_00051"/>
    </source>
</evidence>
<evidence type="ECO:0000259" key="11">
    <source>
        <dbReference type="Pfam" id="PF00464"/>
    </source>
</evidence>
<dbReference type="InterPro" id="IPR049943">
    <property type="entry name" value="Ser_HO-MeTrfase-like"/>
</dbReference>
<feature type="binding site" evidence="9">
    <location>
        <begin position="120"/>
        <end position="122"/>
    </location>
    <ligand>
        <name>(6S)-5,6,7,8-tetrahydrofolate</name>
        <dbReference type="ChEBI" id="CHEBI:57453"/>
    </ligand>
</feature>
<feature type="binding site" evidence="9">
    <location>
        <begin position="357"/>
        <end position="359"/>
    </location>
    <ligand>
        <name>(6S)-5,6,7,8-tetrahydrofolate</name>
        <dbReference type="ChEBI" id="CHEBI:57453"/>
    </ligand>
</feature>
<evidence type="ECO:0000313" key="12">
    <source>
        <dbReference type="EMBL" id="OHA75960.1"/>
    </source>
</evidence>
<dbReference type="FunFam" id="3.40.640.10:FF:000001">
    <property type="entry name" value="Serine hydroxymethyltransferase"/>
    <property type="match status" value="1"/>
</dbReference>
<protein>
    <recommendedName>
        <fullName evidence="9">Serine hydroxymethyltransferase</fullName>
        <shortName evidence="9">SHMT</shortName>
        <shortName evidence="9">Serine methylase</shortName>
        <ecNumber evidence="9">2.1.2.1</ecNumber>
    </recommendedName>
</protein>
<reference evidence="12 13" key="1">
    <citation type="journal article" date="2016" name="Nat. Commun.">
        <title>Thousands of microbial genomes shed light on interconnected biogeochemical processes in an aquifer system.</title>
        <authorList>
            <person name="Anantharaman K."/>
            <person name="Brown C.T."/>
            <person name="Hug L.A."/>
            <person name="Sharon I."/>
            <person name="Castelle C.J."/>
            <person name="Probst A.J."/>
            <person name="Thomas B.C."/>
            <person name="Singh A."/>
            <person name="Wilkins M.J."/>
            <person name="Karaoz U."/>
            <person name="Brodie E.L."/>
            <person name="Williams K.H."/>
            <person name="Hubbard S.S."/>
            <person name="Banfield J.F."/>
        </authorList>
    </citation>
    <scope>NUCLEOTIDE SEQUENCE [LARGE SCALE GENOMIC DNA]</scope>
</reference>
<dbReference type="EC" id="2.1.2.1" evidence="9"/>
<comment type="function">
    <text evidence="9">Catalyzes the reversible interconversion of serine and glycine with tetrahydrofolate (THF) serving as the one-carbon carrier. This reaction serves as the major source of one-carbon groups required for the biosynthesis of purines, thymidylate, methionine, and other important biomolecules. Also exhibits THF-independent aldolase activity toward beta-hydroxyamino acids, producing glycine and aldehydes, via a retro-aldol mechanism.</text>
</comment>
<dbReference type="CDD" id="cd00378">
    <property type="entry name" value="SHMT"/>
    <property type="match status" value="1"/>
</dbReference>
<evidence type="ECO:0000256" key="6">
    <source>
        <dbReference type="ARBA" id="ARBA00022563"/>
    </source>
</evidence>
<evidence type="ECO:0000256" key="4">
    <source>
        <dbReference type="ARBA" id="ARBA00011738"/>
    </source>
</evidence>
<dbReference type="GO" id="GO:0032259">
    <property type="term" value="P:methylation"/>
    <property type="evidence" value="ECO:0007669"/>
    <property type="project" value="UniProtKB-KW"/>
</dbReference>
<dbReference type="Gene3D" id="3.90.1150.10">
    <property type="entry name" value="Aspartate Aminotransferase, domain 1"/>
    <property type="match status" value="1"/>
</dbReference>
<evidence type="ECO:0000256" key="3">
    <source>
        <dbReference type="ARBA" id="ARBA00006376"/>
    </source>
</evidence>
<feature type="binding site" evidence="9">
    <location>
        <position position="116"/>
    </location>
    <ligand>
        <name>(6S)-5,6,7,8-tetrahydrofolate</name>
        <dbReference type="ChEBI" id="CHEBI:57453"/>
    </ligand>
</feature>
<dbReference type="InterPro" id="IPR001085">
    <property type="entry name" value="Ser_HO-MeTrfase"/>
</dbReference>
<feature type="site" description="Plays an important role in substrate specificity" evidence="9">
    <location>
        <position position="223"/>
    </location>
</feature>
<comment type="caution">
    <text evidence="12">The sequence shown here is derived from an EMBL/GenBank/DDBJ whole genome shotgun (WGS) entry which is preliminary data.</text>
</comment>
<organism evidence="12 13">
    <name type="scientific">Candidatus Wildermuthbacteria bacterium RIFCSPLOWO2_01_FULL_48_35</name>
    <dbReference type="NCBI Taxonomy" id="1802463"/>
    <lineage>
        <taxon>Bacteria</taxon>
        <taxon>Candidatus Wildermuthiibacteriota</taxon>
    </lineage>
</organism>
<dbReference type="InterPro" id="IPR015421">
    <property type="entry name" value="PyrdxlP-dep_Trfase_major"/>
</dbReference>